<gene>
    <name evidence="1" type="ORF">GCM10011608_22590</name>
</gene>
<name>A0A917WVW5_9ACTN</name>
<accession>A0A917WVW5</accession>
<evidence type="ECO:0000313" key="1">
    <source>
        <dbReference type="EMBL" id="GGM37454.1"/>
    </source>
</evidence>
<reference evidence="1" key="1">
    <citation type="journal article" date="2014" name="Int. J. Syst. Evol. Microbiol.">
        <title>Complete genome sequence of Corynebacterium casei LMG S-19264T (=DSM 44701T), isolated from a smear-ripened cheese.</title>
        <authorList>
            <consortium name="US DOE Joint Genome Institute (JGI-PGF)"/>
            <person name="Walter F."/>
            <person name="Albersmeier A."/>
            <person name="Kalinowski J."/>
            <person name="Ruckert C."/>
        </authorList>
    </citation>
    <scope>NUCLEOTIDE SEQUENCE</scope>
    <source>
        <strain evidence="1">CGMCC 4.7312</strain>
    </source>
</reference>
<evidence type="ECO:0000313" key="2">
    <source>
        <dbReference type="Proteomes" id="UP000608890"/>
    </source>
</evidence>
<dbReference type="EMBL" id="BMNB01000008">
    <property type="protein sequence ID" value="GGM37454.1"/>
    <property type="molecule type" value="Genomic_DNA"/>
</dbReference>
<sequence>MTVITCPDCDGLTFQLLPCRCTTFGNRFLADEAATPTHPEAYRDCEQCRGAGSVAYPCHRCKRRGRRRAQLVLSVANLDTGVVASHSVMPGGLDPEPSPTGWVVKLENRVRELAASVGATVTDEALTLWLPPQWRPDAPAVHRYELEAQAIAGLDNMPWRLFLGRSAAAPPVDPADRLVRLCALADVLLLDLVIEVRRHGQGWKVRYEVPGSPVPMFRIGHPDLPEALAGTDVADALAGLAERGRGVAARLVQPDQPRPPVVPAVEVDQLERRILADCVDPVDGVELPGAQAIWRDGRWWHTSLRDGEPVEDLVEQPTGQVMRRVRVPLRRGFTPPDPSWLGAEIGWRPCPDCVPGSRLRSCDCRLGGRTADGGCPHCRGAGLRPSALACLSCDDTHRL</sequence>
<dbReference type="AlphaFoldDB" id="A0A917WVW5"/>
<keyword evidence="2" id="KW-1185">Reference proteome</keyword>
<comment type="caution">
    <text evidence="1">The sequence shown here is derived from an EMBL/GenBank/DDBJ whole genome shotgun (WGS) entry which is preliminary data.</text>
</comment>
<protein>
    <submittedName>
        <fullName evidence="1">Uncharacterized protein</fullName>
    </submittedName>
</protein>
<proteinExistence type="predicted"/>
<dbReference type="Proteomes" id="UP000608890">
    <property type="component" value="Unassembled WGS sequence"/>
</dbReference>
<reference evidence="1" key="2">
    <citation type="submission" date="2020-09" db="EMBL/GenBank/DDBJ databases">
        <authorList>
            <person name="Sun Q."/>
            <person name="Zhou Y."/>
        </authorList>
    </citation>
    <scope>NUCLEOTIDE SEQUENCE</scope>
    <source>
        <strain evidence="1">CGMCC 4.7312</strain>
    </source>
</reference>
<organism evidence="1 2">
    <name type="scientific">Micromonospora sonchi</name>
    <dbReference type="NCBI Taxonomy" id="1763543"/>
    <lineage>
        <taxon>Bacteria</taxon>
        <taxon>Bacillati</taxon>
        <taxon>Actinomycetota</taxon>
        <taxon>Actinomycetes</taxon>
        <taxon>Micromonosporales</taxon>
        <taxon>Micromonosporaceae</taxon>
        <taxon>Micromonospora</taxon>
    </lineage>
</organism>